<dbReference type="Pfam" id="PF01554">
    <property type="entry name" value="MatE"/>
    <property type="match status" value="1"/>
</dbReference>
<feature type="transmembrane region" description="Helical" evidence="2">
    <location>
        <begin position="137"/>
        <end position="160"/>
    </location>
</feature>
<dbReference type="RefSeq" id="XP_027357252.1">
    <property type="nucleotide sequence ID" value="XM_027501451.1"/>
</dbReference>
<evidence type="ECO:0000313" key="4">
    <source>
        <dbReference type="RefSeq" id="XP_027357252.1"/>
    </source>
</evidence>
<evidence type="ECO:0000256" key="2">
    <source>
        <dbReference type="SAM" id="Phobius"/>
    </source>
</evidence>
<reference evidence="3" key="1">
    <citation type="journal article" date="2019" name="Toxins">
        <title>Detection of Abrin-Like and Prepropulchellin-Like Toxin Genes and Transcripts Using Whole Genome Sequencing and Full-Length Transcript Sequencing of Abrus precatorius.</title>
        <authorList>
            <person name="Hovde B.T."/>
            <person name="Daligault H.E."/>
            <person name="Hanschen E.R."/>
            <person name="Kunde Y.A."/>
            <person name="Johnson M.B."/>
            <person name="Starkenburg S.R."/>
            <person name="Johnson S.L."/>
        </authorList>
    </citation>
    <scope>NUCLEOTIDE SEQUENCE [LARGE SCALE GENOMIC DNA]</scope>
</reference>
<organism evidence="3 4">
    <name type="scientific">Abrus precatorius</name>
    <name type="common">Indian licorice</name>
    <name type="synonym">Glycine abrus</name>
    <dbReference type="NCBI Taxonomy" id="3816"/>
    <lineage>
        <taxon>Eukaryota</taxon>
        <taxon>Viridiplantae</taxon>
        <taxon>Streptophyta</taxon>
        <taxon>Embryophyta</taxon>
        <taxon>Tracheophyta</taxon>
        <taxon>Spermatophyta</taxon>
        <taxon>Magnoliopsida</taxon>
        <taxon>eudicotyledons</taxon>
        <taxon>Gunneridae</taxon>
        <taxon>Pentapetalae</taxon>
        <taxon>rosids</taxon>
        <taxon>fabids</taxon>
        <taxon>Fabales</taxon>
        <taxon>Fabaceae</taxon>
        <taxon>Papilionoideae</taxon>
        <taxon>50 kb inversion clade</taxon>
        <taxon>NPAAA clade</taxon>
        <taxon>indigoferoid/millettioid clade</taxon>
        <taxon>Abreae</taxon>
        <taxon>Abrus</taxon>
    </lineage>
</organism>
<keyword evidence="2" id="KW-0472">Membrane</keyword>
<dbReference type="GO" id="GO:0015297">
    <property type="term" value="F:antiporter activity"/>
    <property type="evidence" value="ECO:0007669"/>
    <property type="project" value="InterPro"/>
</dbReference>
<gene>
    <name evidence="4" type="primary">LOC113866635</name>
</gene>
<keyword evidence="2" id="KW-1133">Transmembrane helix</keyword>
<dbReference type="GO" id="GO:0016020">
    <property type="term" value="C:membrane"/>
    <property type="evidence" value="ECO:0007669"/>
    <property type="project" value="InterPro"/>
</dbReference>
<evidence type="ECO:0000256" key="1">
    <source>
        <dbReference type="ARBA" id="ARBA00010199"/>
    </source>
</evidence>
<feature type="transmembrane region" description="Helical" evidence="2">
    <location>
        <begin position="113"/>
        <end position="130"/>
    </location>
</feature>
<evidence type="ECO:0000313" key="3">
    <source>
        <dbReference type="Proteomes" id="UP000694853"/>
    </source>
</evidence>
<dbReference type="AlphaFoldDB" id="A0A8B8LMV1"/>
<dbReference type="PANTHER" id="PTHR11206">
    <property type="entry name" value="MULTIDRUG RESISTANCE PROTEIN"/>
    <property type="match status" value="1"/>
</dbReference>
<keyword evidence="3" id="KW-1185">Reference proteome</keyword>
<dbReference type="OrthoDB" id="2126698at2759"/>
<name>A0A8B8LMV1_ABRPR</name>
<sequence>MEAPLVIKSFTSEPDYLPVKSLKDVKFVLCTETVKIWKIALPMALSALFQFLTKSSSSIYAGHLGDIELSSISIYQSVISSIYFYLMFGMSSALATLCGQAFGAGQIQSTCVYVQRSWIILVATCIFLQAQSKVKVILCISFMNLLIQNGLLYIFIYGFGWGTTGLAMANNITGWGYAVALVVYAIGWCNEGWSGFSMMAFKELWDFAKLCLTSSVMTCLDQWYVTCIMLLIGQLDNPVIVVGSYSSCLHVLGLALDAAPWNRCSHEDDL</sequence>
<accession>A0A8B8LMV1</accession>
<dbReference type="KEGG" id="aprc:113866635"/>
<reference evidence="4" key="2">
    <citation type="submission" date="2025-08" db="UniProtKB">
        <authorList>
            <consortium name="RefSeq"/>
        </authorList>
    </citation>
    <scope>IDENTIFICATION</scope>
    <source>
        <tissue evidence="4">Young leaves</tissue>
    </source>
</reference>
<proteinExistence type="inferred from homology"/>
<dbReference type="GeneID" id="113866635"/>
<dbReference type="InterPro" id="IPR002528">
    <property type="entry name" value="MATE_fam"/>
</dbReference>
<keyword evidence="2" id="KW-0812">Transmembrane</keyword>
<dbReference type="GO" id="GO:0042910">
    <property type="term" value="F:xenobiotic transmembrane transporter activity"/>
    <property type="evidence" value="ECO:0007669"/>
    <property type="project" value="InterPro"/>
</dbReference>
<dbReference type="Proteomes" id="UP000694853">
    <property type="component" value="Unplaced"/>
</dbReference>
<comment type="similarity">
    <text evidence="1">Belongs to the multi antimicrobial extrusion (MATE) (TC 2.A.66.1) family.</text>
</comment>
<protein>
    <submittedName>
        <fullName evidence="4">Protein DETOXIFICATION 35-like</fullName>
    </submittedName>
</protein>
<feature type="transmembrane region" description="Helical" evidence="2">
    <location>
        <begin position="172"/>
        <end position="189"/>
    </location>
</feature>
<feature type="transmembrane region" description="Helical" evidence="2">
    <location>
        <begin position="82"/>
        <end position="107"/>
    </location>
</feature>